<name>A0ABU1MAW9_9HYPH</name>
<accession>A0ABU1MAW9</accession>
<dbReference type="EMBL" id="JAVDQT010000004">
    <property type="protein sequence ID" value="MDR6433180.1"/>
    <property type="molecule type" value="Genomic_DNA"/>
</dbReference>
<reference evidence="1 2" key="1">
    <citation type="submission" date="2023-07" db="EMBL/GenBank/DDBJ databases">
        <title>Sorghum-associated microbial communities from plants grown in Nebraska, USA.</title>
        <authorList>
            <person name="Schachtman D."/>
        </authorList>
    </citation>
    <scope>NUCLEOTIDE SEQUENCE [LARGE SCALE GENOMIC DNA]</scope>
    <source>
        <strain evidence="1 2">DS1730</strain>
    </source>
</reference>
<sequence length="503" mass="55945">MKYSPSIDTQLYLGQKFLLKFTADDSDQADDKLNVTITLGRAFSTTEDITKPRYFTKNGANWEVVYSLFVISDGEIYGDSKDLTINTTYYGGNVNIPKFTYTKNIDRSVKADFSLENEVLFTTDHTSLPSDEKKTVTATARITDGASGIAGYIVEWRTQTFRDENFFFESVKTYLTNTADAVALTLDDVDPYGSIYQENDETIIRTITDTNGEAKLYMTANETIGFTELSAVADYKDVKLVNEICVINPNAYPAIPKAPQLAGFKDGVLQLDDVLNPMDAFLAVPIATKPTDWVYAIVNGTYAYKKNPTDEHYVNVPIYKSSIHTDTPNDFYYVVAGSQTGVVSSSEHLIFKAEGNPNVPPSDIKADLPEPSGTTVINQNKIALNRKVPMSYWLTSQPTSDKWTAKEGDQITASVYIQGFESRTNIPKYGTHALEPIILKPDDLTKPLITAFFDSYFFYGYGPNPSGKESIAYFSYTVTPKDNTKTTLTSVNHIAYVSTVEPQ</sequence>
<keyword evidence="2" id="KW-1185">Reference proteome</keyword>
<dbReference type="RefSeq" id="WP_310013735.1">
    <property type="nucleotide sequence ID" value="NZ_JAVDQT010000004.1"/>
</dbReference>
<evidence type="ECO:0000313" key="2">
    <source>
        <dbReference type="Proteomes" id="UP001184614"/>
    </source>
</evidence>
<comment type="caution">
    <text evidence="1">The sequence shown here is derived from an EMBL/GenBank/DDBJ whole genome shotgun (WGS) entry which is preliminary data.</text>
</comment>
<evidence type="ECO:0000313" key="1">
    <source>
        <dbReference type="EMBL" id="MDR6433180.1"/>
    </source>
</evidence>
<gene>
    <name evidence="1" type="ORF">J2782_002926</name>
</gene>
<protein>
    <submittedName>
        <fullName evidence="1">Uncharacterized protein</fullName>
    </submittedName>
</protein>
<dbReference type="Proteomes" id="UP001184614">
    <property type="component" value="Unassembled WGS sequence"/>
</dbReference>
<proteinExistence type="predicted"/>
<organism evidence="1 2">
    <name type="scientific">Brucella pseudogrignonensis</name>
    <dbReference type="NCBI Taxonomy" id="419475"/>
    <lineage>
        <taxon>Bacteria</taxon>
        <taxon>Pseudomonadati</taxon>
        <taxon>Pseudomonadota</taxon>
        <taxon>Alphaproteobacteria</taxon>
        <taxon>Hyphomicrobiales</taxon>
        <taxon>Brucellaceae</taxon>
        <taxon>Brucella/Ochrobactrum group</taxon>
        <taxon>Brucella</taxon>
    </lineage>
</organism>